<dbReference type="Proteomes" id="UP000241964">
    <property type="component" value="Unassembled WGS sequence"/>
</dbReference>
<evidence type="ECO:0000256" key="7">
    <source>
        <dbReference type="ARBA" id="ARBA00023239"/>
    </source>
</evidence>
<keyword evidence="4" id="KW-0745">Spermidine biosynthesis</keyword>
<dbReference type="Pfam" id="PF02675">
    <property type="entry name" value="AdoMet_dc"/>
    <property type="match status" value="1"/>
</dbReference>
<dbReference type="GO" id="GO:0008295">
    <property type="term" value="P:spermidine biosynthetic process"/>
    <property type="evidence" value="ECO:0007669"/>
    <property type="project" value="UniProtKB-KW"/>
</dbReference>
<keyword evidence="8" id="KW-0704">Schiff base</keyword>
<dbReference type="AlphaFoldDB" id="A0A2P8GB82"/>
<dbReference type="EMBL" id="PYAS01000003">
    <property type="protein sequence ID" value="PSL31228.1"/>
    <property type="molecule type" value="Genomic_DNA"/>
</dbReference>
<accession>A0A2P8GB82</accession>
<evidence type="ECO:0000256" key="6">
    <source>
        <dbReference type="ARBA" id="ARBA00023145"/>
    </source>
</evidence>
<comment type="caution">
    <text evidence="10">The sequence shown here is derived from an EMBL/GenBank/DDBJ whole genome shotgun (WGS) entry which is preliminary data.</text>
</comment>
<proteinExistence type="predicted"/>
<sequence>MRIAGFFIKLLVIKDLTLLETYTPGLHLIATLHSDNTALLAGYAGFKDLADDLTGTFNLQKLGEVYHDFEPGGFTGMICLSESHLSVHTWPEFGKVNLDIYLSNFQRVNNGTVRAIFDRITAYFEANVISENQIIR</sequence>
<keyword evidence="5" id="KW-0620">Polyamine biosynthesis</keyword>
<evidence type="ECO:0000256" key="5">
    <source>
        <dbReference type="ARBA" id="ARBA00023115"/>
    </source>
</evidence>
<dbReference type="InterPro" id="IPR016067">
    <property type="entry name" value="S-AdoMet_deCO2ase_core"/>
</dbReference>
<organism evidence="10 11">
    <name type="scientific">Dyadobacter jiangsuensis</name>
    <dbReference type="NCBI Taxonomy" id="1591085"/>
    <lineage>
        <taxon>Bacteria</taxon>
        <taxon>Pseudomonadati</taxon>
        <taxon>Bacteroidota</taxon>
        <taxon>Cytophagia</taxon>
        <taxon>Cytophagales</taxon>
        <taxon>Spirosomataceae</taxon>
        <taxon>Dyadobacter</taxon>
    </lineage>
</organism>
<dbReference type="InterPro" id="IPR003826">
    <property type="entry name" value="AdoMetDC_fam_prok"/>
</dbReference>
<name>A0A2P8GB82_9BACT</name>
<evidence type="ECO:0000256" key="8">
    <source>
        <dbReference type="ARBA" id="ARBA00023270"/>
    </source>
</evidence>
<keyword evidence="3" id="KW-0068">Autocatalytic cleavage</keyword>
<reference evidence="10 11" key="1">
    <citation type="submission" date="2018-03" db="EMBL/GenBank/DDBJ databases">
        <title>Genomic Encyclopedia of Archaeal and Bacterial Type Strains, Phase II (KMG-II): from individual species to whole genera.</title>
        <authorList>
            <person name="Goeker M."/>
        </authorList>
    </citation>
    <scope>NUCLEOTIDE SEQUENCE [LARGE SCALE GENOMIC DNA]</scope>
    <source>
        <strain evidence="10 11">DSM 29057</strain>
    </source>
</reference>
<evidence type="ECO:0000256" key="9">
    <source>
        <dbReference type="ARBA" id="ARBA00023317"/>
    </source>
</evidence>
<evidence type="ECO:0000256" key="1">
    <source>
        <dbReference type="ARBA" id="ARBA00001928"/>
    </source>
</evidence>
<comment type="cofactor">
    <cofactor evidence="1">
        <name>pyruvate</name>
        <dbReference type="ChEBI" id="CHEBI:15361"/>
    </cofactor>
</comment>
<gene>
    <name evidence="10" type="ORF">CLV60_10394</name>
</gene>
<dbReference type="Gene3D" id="3.60.90.10">
    <property type="entry name" value="S-adenosylmethionine decarboxylase"/>
    <property type="match status" value="1"/>
</dbReference>
<evidence type="ECO:0000313" key="11">
    <source>
        <dbReference type="Proteomes" id="UP000241964"/>
    </source>
</evidence>
<dbReference type="PANTHER" id="PTHR33866">
    <property type="entry name" value="S-ADENOSYLMETHIONINE DECARBOXYLASE PROENZYME"/>
    <property type="match status" value="1"/>
</dbReference>
<keyword evidence="7" id="KW-0456">Lyase</keyword>
<protein>
    <submittedName>
        <fullName evidence="10">S-adenosylmethionine decarboxylase</fullName>
    </submittedName>
</protein>
<keyword evidence="11" id="KW-1185">Reference proteome</keyword>
<keyword evidence="2" id="KW-0210">Decarboxylase</keyword>
<dbReference type="PANTHER" id="PTHR33866:SF2">
    <property type="entry name" value="S-ADENOSYLMETHIONINE DECARBOXYLASE PROENZYME"/>
    <property type="match status" value="1"/>
</dbReference>
<keyword evidence="9" id="KW-0670">Pyruvate</keyword>
<evidence type="ECO:0000256" key="3">
    <source>
        <dbReference type="ARBA" id="ARBA00022813"/>
    </source>
</evidence>
<keyword evidence="6" id="KW-0865">Zymogen</keyword>
<evidence type="ECO:0000256" key="2">
    <source>
        <dbReference type="ARBA" id="ARBA00022793"/>
    </source>
</evidence>
<evidence type="ECO:0000256" key="4">
    <source>
        <dbReference type="ARBA" id="ARBA00023066"/>
    </source>
</evidence>
<dbReference type="GO" id="GO:0004014">
    <property type="term" value="F:adenosylmethionine decarboxylase activity"/>
    <property type="evidence" value="ECO:0007669"/>
    <property type="project" value="InterPro"/>
</dbReference>
<dbReference type="SUPFAM" id="SSF56276">
    <property type="entry name" value="S-adenosylmethionine decarboxylase"/>
    <property type="match status" value="1"/>
</dbReference>
<dbReference type="GO" id="GO:0005829">
    <property type="term" value="C:cytosol"/>
    <property type="evidence" value="ECO:0007669"/>
    <property type="project" value="TreeGrafter"/>
</dbReference>
<evidence type="ECO:0000313" key="10">
    <source>
        <dbReference type="EMBL" id="PSL31228.1"/>
    </source>
</evidence>